<evidence type="ECO:0000256" key="5">
    <source>
        <dbReference type="ARBA" id="ARBA00022989"/>
    </source>
</evidence>
<dbReference type="Pfam" id="PF00209">
    <property type="entry name" value="SNF"/>
    <property type="match status" value="3"/>
</dbReference>
<dbReference type="PANTHER" id="PTHR11616">
    <property type="entry name" value="SODIUM/CHLORIDE DEPENDENT TRANSPORTER"/>
    <property type="match status" value="1"/>
</dbReference>
<organism evidence="8 9">
    <name type="scientific">Priapulus caudatus</name>
    <name type="common">Priapulid worm</name>
    <dbReference type="NCBI Taxonomy" id="37621"/>
    <lineage>
        <taxon>Eukaryota</taxon>
        <taxon>Metazoa</taxon>
        <taxon>Ecdysozoa</taxon>
        <taxon>Scalidophora</taxon>
        <taxon>Priapulida</taxon>
        <taxon>Priapulimorpha</taxon>
        <taxon>Priapulimorphida</taxon>
        <taxon>Priapulidae</taxon>
        <taxon>Priapulus</taxon>
    </lineage>
</organism>
<feature type="transmembrane region" description="Helical" evidence="7">
    <location>
        <begin position="6"/>
        <end position="24"/>
    </location>
</feature>
<keyword evidence="5 7" id="KW-1133">Transmembrane helix</keyword>
<dbReference type="RefSeq" id="XP_014678835.1">
    <property type="nucleotide sequence ID" value="XM_014823349.1"/>
</dbReference>
<proteinExistence type="predicted"/>
<feature type="transmembrane region" description="Helical" evidence="7">
    <location>
        <begin position="378"/>
        <end position="396"/>
    </location>
</feature>
<dbReference type="InterPro" id="IPR000175">
    <property type="entry name" value="Na/ntran_symport"/>
</dbReference>
<keyword evidence="3 7" id="KW-0812">Transmembrane</keyword>
<keyword evidence="2" id="KW-0813">Transport</keyword>
<feature type="transmembrane region" description="Helical" evidence="7">
    <location>
        <begin position="45"/>
        <end position="74"/>
    </location>
</feature>
<dbReference type="GeneID" id="106818662"/>
<evidence type="ECO:0000313" key="8">
    <source>
        <dbReference type="Proteomes" id="UP000695022"/>
    </source>
</evidence>
<feature type="transmembrane region" description="Helical" evidence="7">
    <location>
        <begin position="86"/>
        <end position="110"/>
    </location>
</feature>
<dbReference type="InterPro" id="IPR037272">
    <property type="entry name" value="SNS_sf"/>
</dbReference>
<keyword evidence="6 7" id="KW-0472">Membrane</keyword>
<feature type="transmembrane region" description="Helical" evidence="7">
    <location>
        <begin position="302"/>
        <end position="321"/>
    </location>
</feature>
<gene>
    <name evidence="9" type="primary">LOC106818662</name>
</gene>
<dbReference type="PANTHER" id="PTHR11616:SF303">
    <property type="entry name" value="SODIUM- AND CHLORIDE-DEPENDENT GABA TRANSPORTER INE"/>
    <property type="match status" value="1"/>
</dbReference>
<name>A0ABM1F314_PRICU</name>
<sequence>AFLIPYVIMLCVCGIPLLYMELAVGQYTRLGPIHALQSICPFFKVYMSVWINAALQNFHSIGIAFGSMIALASYNDYHHNIIKDTLLIACVNAGTSILAGFAIFSILGFIATNQDRPIEEVVAQAVYICLGLDTQVDDTGILTYVAVYICLGLDTQVGDTGILTYVAVYVCLGLDTQVGDTGILTYVAVYVCLGLDTQVEDTGILTYVAVYIWLGLDTQVGDTGILTYVAVYIWLGLDTQVEDTGILTYVAVLICLGLDTQVTGMLICLGLDTQFAMVEVVITTLKDSFPRLAQTCRGGGQVALVVGVCAAMFLLGIPYITQGGIYWFMLIDYYGASLSLLMLAFCEVVAITWIYGTDRLSANVEEMTGRPAPLYFKLCWRYLSPLLILVAGAGITEESCGDNH</sequence>
<evidence type="ECO:0000256" key="6">
    <source>
        <dbReference type="ARBA" id="ARBA00023136"/>
    </source>
</evidence>
<evidence type="ECO:0000256" key="7">
    <source>
        <dbReference type="SAM" id="Phobius"/>
    </source>
</evidence>
<evidence type="ECO:0000256" key="1">
    <source>
        <dbReference type="ARBA" id="ARBA00004141"/>
    </source>
</evidence>
<keyword evidence="8" id="KW-1185">Reference proteome</keyword>
<evidence type="ECO:0000256" key="3">
    <source>
        <dbReference type="ARBA" id="ARBA00022692"/>
    </source>
</evidence>
<feature type="non-terminal residue" evidence="9">
    <location>
        <position position="1"/>
    </location>
</feature>
<keyword evidence="4" id="KW-0769">Symport</keyword>
<feature type="transmembrane region" description="Helical" evidence="7">
    <location>
        <begin position="333"/>
        <end position="357"/>
    </location>
</feature>
<comment type="subcellular location">
    <subcellularLocation>
        <location evidence="1">Membrane</location>
        <topology evidence="1">Multi-pass membrane protein</topology>
    </subcellularLocation>
</comment>
<dbReference type="PROSITE" id="PS50267">
    <property type="entry name" value="NA_NEUROTRAN_SYMP_3"/>
    <property type="match status" value="2"/>
</dbReference>
<protein>
    <submittedName>
        <fullName evidence="9">Sodium- and chloride-dependent GABA transporter ine-like</fullName>
    </submittedName>
</protein>
<evidence type="ECO:0000256" key="2">
    <source>
        <dbReference type="ARBA" id="ARBA00022448"/>
    </source>
</evidence>
<dbReference type="PRINTS" id="PR00176">
    <property type="entry name" value="NANEUSMPORT"/>
</dbReference>
<dbReference type="Proteomes" id="UP000695022">
    <property type="component" value="Unplaced"/>
</dbReference>
<evidence type="ECO:0000313" key="9">
    <source>
        <dbReference type="RefSeq" id="XP_014678835.1"/>
    </source>
</evidence>
<dbReference type="SUPFAM" id="SSF161070">
    <property type="entry name" value="SNF-like"/>
    <property type="match status" value="1"/>
</dbReference>
<reference evidence="9" key="1">
    <citation type="submission" date="2025-08" db="UniProtKB">
        <authorList>
            <consortium name="RefSeq"/>
        </authorList>
    </citation>
    <scope>IDENTIFICATION</scope>
</reference>
<evidence type="ECO:0000256" key="4">
    <source>
        <dbReference type="ARBA" id="ARBA00022847"/>
    </source>
</evidence>
<accession>A0ABM1F314</accession>